<evidence type="ECO:0000313" key="2">
    <source>
        <dbReference type="Proteomes" id="UP001150259"/>
    </source>
</evidence>
<dbReference type="EMBL" id="JAPFQL010000119">
    <property type="protein sequence ID" value="MDC5699220.1"/>
    <property type="molecule type" value="Genomic_DNA"/>
</dbReference>
<name>A0ABT5GMV3_9MICO</name>
<organism evidence="1 2">
    <name type="scientific">Intrasporangium calvum</name>
    <dbReference type="NCBI Taxonomy" id="53358"/>
    <lineage>
        <taxon>Bacteria</taxon>
        <taxon>Bacillati</taxon>
        <taxon>Actinomycetota</taxon>
        <taxon>Actinomycetes</taxon>
        <taxon>Micrococcales</taxon>
        <taxon>Intrasporangiaceae</taxon>
        <taxon>Intrasporangium</taxon>
    </lineage>
</organism>
<accession>A0ABT5GMV3</accession>
<protein>
    <submittedName>
        <fullName evidence="1">Uncharacterized protein</fullName>
    </submittedName>
</protein>
<comment type="caution">
    <text evidence="1">The sequence shown here is derived from an EMBL/GenBank/DDBJ whole genome shotgun (WGS) entry which is preliminary data.</text>
</comment>
<sequence length="52" mass="5467">MLISKPVAEAIRAGRLAHPRVVSKELGVTISDEVGHQLSPRGTAYLAALEGT</sequence>
<evidence type="ECO:0000313" key="1">
    <source>
        <dbReference type="EMBL" id="MDC5699220.1"/>
    </source>
</evidence>
<dbReference type="Proteomes" id="UP001150259">
    <property type="component" value="Unassembled WGS sequence"/>
</dbReference>
<reference evidence="1 2" key="1">
    <citation type="submission" date="2022-11" db="EMBL/GenBank/DDBJ databases">
        <title>Anaerobic phenanthrene biodegradation by a DNRA strain PheN6.</title>
        <authorList>
            <person name="Zhang Z."/>
        </authorList>
    </citation>
    <scope>NUCLEOTIDE SEQUENCE [LARGE SCALE GENOMIC DNA]</scope>
    <source>
        <strain evidence="1 2">PheN6</strain>
    </source>
</reference>
<gene>
    <name evidence="1" type="ORF">OO014_18375</name>
</gene>
<dbReference type="RefSeq" id="WP_272463779.1">
    <property type="nucleotide sequence ID" value="NZ_JAPFQL010000119.1"/>
</dbReference>
<proteinExistence type="predicted"/>
<keyword evidence="2" id="KW-1185">Reference proteome</keyword>